<dbReference type="OrthoDB" id="9779889at2"/>
<name>A0A3D8IJE7_9HELI</name>
<dbReference type="InterPro" id="IPR007791">
    <property type="entry name" value="DjlA_N"/>
</dbReference>
<comment type="caution">
    <text evidence="2">The sequence shown here is derived from an EMBL/GenBank/DDBJ whole genome shotgun (WGS) entry which is preliminary data.</text>
</comment>
<accession>A0A3D8IJE7</accession>
<evidence type="ECO:0000313" key="2">
    <source>
        <dbReference type="EMBL" id="RDU65263.1"/>
    </source>
</evidence>
<proteinExistence type="predicted"/>
<dbReference type="Proteomes" id="UP000256379">
    <property type="component" value="Unassembled WGS sequence"/>
</dbReference>
<evidence type="ECO:0000259" key="1">
    <source>
        <dbReference type="Pfam" id="PF05099"/>
    </source>
</evidence>
<organism evidence="2 3">
    <name type="scientific">Helicobacter didelphidarum</name>
    <dbReference type="NCBI Taxonomy" id="2040648"/>
    <lineage>
        <taxon>Bacteria</taxon>
        <taxon>Pseudomonadati</taxon>
        <taxon>Campylobacterota</taxon>
        <taxon>Epsilonproteobacteria</taxon>
        <taxon>Campylobacterales</taxon>
        <taxon>Helicobacteraceae</taxon>
        <taxon>Helicobacter</taxon>
    </lineage>
</organism>
<dbReference type="RefSeq" id="WP_115543250.1">
    <property type="nucleotide sequence ID" value="NZ_NXLQ01000014.1"/>
</dbReference>
<dbReference type="InterPro" id="IPR029024">
    <property type="entry name" value="TerB-like"/>
</dbReference>
<protein>
    <recommendedName>
        <fullName evidence="1">Co-chaperone DjlA N-terminal domain-containing protein</fullName>
    </recommendedName>
</protein>
<feature type="domain" description="Co-chaperone DjlA N-terminal" evidence="1">
    <location>
        <begin position="74"/>
        <end position="176"/>
    </location>
</feature>
<dbReference type="Gene3D" id="1.10.3680.10">
    <property type="entry name" value="TerB-like"/>
    <property type="match status" value="1"/>
</dbReference>
<evidence type="ECO:0000313" key="3">
    <source>
        <dbReference type="Proteomes" id="UP000256379"/>
    </source>
</evidence>
<dbReference type="EMBL" id="NXLQ01000014">
    <property type="protein sequence ID" value="RDU65263.1"/>
    <property type="molecule type" value="Genomic_DNA"/>
</dbReference>
<reference evidence="2 3" key="1">
    <citation type="submission" date="2018-04" db="EMBL/GenBank/DDBJ databases">
        <title>Novel Campyloabacter and Helicobacter Species and Strains.</title>
        <authorList>
            <person name="Mannion A.J."/>
            <person name="Shen Z."/>
            <person name="Fox J.G."/>
        </authorList>
    </citation>
    <scope>NUCLEOTIDE SEQUENCE [LARGE SCALE GENOMIC DNA]</scope>
    <source>
        <strain evidence="2 3">MIT 17-337</strain>
    </source>
</reference>
<gene>
    <name evidence="2" type="ORF">CQA53_06720</name>
</gene>
<dbReference type="AlphaFoldDB" id="A0A3D8IJE7"/>
<sequence>MELVLFLIAAGIIFYLYKTFQVYLSNPIVPNDRDVLQSQNRETPQQEVKPLSLKERLKTTEYGLIARIMGRLSFADEKSCILEEKLMSGIIHDMAHETDQPESLYLEIYKEARQEDIQELATLFASETIAQYKKRLKIIEFMFALSWADGELTNDEENCIIDVAAILEIENEDFNKLYDEFKANNTQKVVAMDKEEAMKLLGLQDGFTYEDLDKQYMQIMESKRQNIFDPKNLTRPFNQFGGEELKRYSQAYATLLTLATTQQTTLQHETQNQEEKIHKEIESLKIEQNKPL</sequence>
<dbReference type="Pfam" id="PF05099">
    <property type="entry name" value="TerB"/>
    <property type="match status" value="1"/>
</dbReference>
<keyword evidence="3" id="KW-1185">Reference proteome</keyword>
<dbReference type="SUPFAM" id="SSF158682">
    <property type="entry name" value="TerB-like"/>
    <property type="match status" value="1"/>
</dbReference>